<organism evidence="2 3">
    <name type="scientific">Lentibacillus kapialis</name>
    <dbReference type="NCBI Taxonomy" id="340214"/>
    <lineage>
        <taxon>Bacteria</taxon>
        <taxon>Bacillati</taxon>
        <taxon>Bacillota</taxon>
        <taxon>Bacilli</taxon>
        <taxon>Bacillales</taxon>
        <taxon>Bacillaceae</taxon>
        <taxon>Lentibacillus</taxon>
    </lineage>
</organism>
<feature type="transmembrane region" description="Helical" evidence="1">
    <location>
        <begin position="6"/>
        <end position="30"/>
    </location>
</feature>
<dbReference type="Proteomes" id="UP000658382">
    <property type="component" value="Unassembled WGS sequence"/>
</dbReference>
<comment type="caution">
    <text evidence="2">The sequence shown here is derived from an EMBL/GenBank/DDBJ whole genome shotgun (WGS) entry which is preliminary data.</text>
</comment>
<reference evidence="2" key="1">
    <citation type="journal article" date="2014" name="Int. J. Syst. Evol. Microbiol.">
        <title>Complete genome sequence of Corynebacterium casei LMG S-19264T (=DSM 44701T), isolated from a smear-ripened cheese.</title>
        <authorList>
            <consortium name="US DOE Joint Genome Institute (JGI-PGF)"/>
            <person name="Walter F."/>
            <person name="Albersmeier A."/>
            <person name="Kalinowski J."/>
            <person name="Ruckert C."/>
        </authorList>
    </citation>
    <scope>NUCLEOTIDE SEQUENCE</scope>
    <source>
        <strain evidence="2">JCM 12580</strain>
    </source>
</reference>
<keyword evidence="1" id="KW-1133">Transmembrane helix</keyword>
<protein>
    <submittedName>
        <fullName evidence="2">Uncharacterized protein</fullName>
    </submittedName>
</protein>
<proteinExistence type="predicted"/>
<reference evidence="2" key="2">
    <citation type="submission" date="2020-09" db="EMBL/GenBank/DDBJ databases">
        <authorList>
            <person name="Sun Q."/>
            <person name="Ohkuma M."/>
        </authorList>
    </citation>
    <scope>NUCLEOTIDE SEQUENCE</scope>
    <source>
        <strain evidence="2">JCM 12580</strain>
    </source>
</reference>
<dbReference type="EMBL" id="BMNQ01000071">
    <property type="protein sequence ID" value="GGK06948.1"/>
    <property type="molecule type" value="Genomic_DNA"/>
</dbReference>
<evidence type="ECO:0000313" key="2">
    <source>
        <dbReference type="EMBL" id="GGK06948.1"/>
    </source>
</evidence>
<feature type="transmembrane region" description="Helical" evidence="1">
    <location>
        <begin position="42"/>
        <end position="67"/>
    </location>
</feature>
<evidence type="ECO:0000313" key="3">
    <source>
        <dbReference type="Proteomes" id="UP000658382"/>
    </source>
</evidence>
<keyword evidence="1" id="KW-0472">Membrane</keyword>
<keyword evidence="1" id="KW-0812">Transmembrane</keyword>
<dbReference type="AlphaFoldDB" id="A0A917V0X7"/>
<gene>
    <name evidence="2" type="ORF">GCM10007063_31870</name>
</gene>
<evidence type="ECO:0000256" key="1">
    <source>
        <dbReference type="SAM" id="Phobius"/>
    </source>
</evidence>
<accession>A0A917V0X7</accession>
<keyword evidence="3" id="KW-1185">Reference proteome</keyword>
<sequence length="85" mass="9648">MFVNGIGHLHAVTFLGALLLTDIYECYLLFKVIETLQSRQNFCLEHVLIFAPMFALSGTCFSSHASIHTLEKPGKVRPSPFFYLR</sequence>
<name>A0A917V0X7_9BACI</name>